<accession>A0ABD0Q7T2</accession>
<evidence type="ECO:0000313" key="2">
    <source>
        <dbReference type="Proteomes" id="UP001529510"/>
    </source>
</evidence>
<gene>
    <name evidence="1" type="ORF">M9458_021576</name>
</gene>
<name>A0ABD0Q7T2_CIRMR</name>
<reference evidence="1 2" key="1">
    <citation type="submission" date="2024-05" db="EMBL/GenBank/DDBJ databases">
        <title>Genome sequencing and assembly of Indian major carp, Cirrhinus mrigala (Hamilton, 1822).</title>
        <authorList>
            <person name="Mohindra V."/>
            <person name="Chowdhury L.M."/>
            <person name="Lal K."/>
            <person name="Jena J.K."/>
        </authorList>
    </citation>
    <scope>NUCLEOTIDE SEQUENCE [LARGE SCALE GENOMIC DNA]</scope>
    <source>
        <strain evidence="1">CM1030</strain>
        <tissue evidence="1">Blood</tissue>
    </source>
</reference>
<dbReference type="AlphaFoldDB" id="A0ABD0Q7T2"/>
<organism evidence="1 2">
    <name type="scientific">Cirrhinus mrigala</name>
    <name type="common">Mrigala</name>
    <dbReference type="NCBI Taxonomy" id="683832"/>
    <lineage>
        <taxon>Eukaryota</taxon>
        <taxon>Metazoa</taxon>
        <taxon>Chordata</taxon>
        <taxon>Craniata</taxon>
        <taxon>Vertebrata</taxon>
        <taxon>Euteleostomi</taxon>
        <taxon>Actinopterygii</taxon>
        <taxon>Neopterygii</taxon>
        <taxon>Teleostei</taxon>
        <taxon>Ostariophysi</taxon>
        <taxon>Cypriniformes</taxon>
        <taxon>Cyprinidae</taxon>
        <taxon>Labeoninae</taxon>
        <taxon>Labeonini</taxon>
        <taxon>Cirrhinus</taxon>
    </lineage>
</organism>
<dbReference type="Proteomes" id="UP001529510">
    <property type="component" value="Unassembled WGS sequence"/>
</dbReference>
<evidence type="ECO:0000313" key="1">
    <source>
        <dbReference type="EMBL" id="KAL0182201.1"/>
    </source>
</evidence>
<protein>
    <submittedName>
        <fullName evidence="1">Uncharacterized protein</fullName>
    </submittedName>
</protein>
<sequence>MNAAVRMSVPIVPAQTVKQVVPKPLTQTPQRLIMPATHLPQIQPNLTNLPPGTVLAPAHGSGNMGYAVLPAPYVTQ</sequence>
<dbReference type="EMBL" id="JAMKFB020000010">
    <property type="protein sequence ID" value="KAL0182201.1"/>
    <property type="molecule type" value="Genomic_DNA"/>
</dbReference>
<proteinExistence type="predicted"/>
<keyword evidence="2" id="KW-1185">Reference proteome</keyword>
<feature type="non-terminal residue" evidence="1">
    <location>
        <position position="76"/>
    </location>
</feature>
<comment type="caution">
    <text evidence="1">The sequence shown here is derived from an EMBL/GenBank/DDBJ whole genome shotgun (WGS) entry which is preliminary data.</text>
</comment>